<feature type="region of interest" description="Disordered" evidence="1">
    <location>
        <begin position="446"/>
        <end position="600"/>
    </location>
</feature>
<feature type="compositionally biased region" description="Polar residues" evidence="1">
    <location>
        <begin position="189"/>
        <end position="201"/>
    </location>
</feature>
<proteinExistence type="predicted"/>
<feature type="compositionally biased region" description="Low complexity" evidence="1">
    <location>
        <begin position="474"/>
        <end position="493"/>
    </location>
</feature>
<dbReference type="InParanoid" id="A0A2N3NA89"/>
<dbReference type="OrthoDB" id="4152802at2759"/>
<dbReference type="AlphaFoldDB" id="A0A2N3NA89"/>
<feature type="region of interest" description="Disordered" evidence="1">
    <location>
        <begin position="614"/>
        <end position="698"/>
    </location>
</feature>
<evidence type="ECO:0000313" key="3">
    <source>
        <dbReference type="Proteomes" id="UP000233524"/>
    </source>
</evidence>
<comment type="caution">
    <text evidence="2">The sequence shown here is derived from an EMBL/GenBank/DDBJ whole genome shotgun (WGS) entry which is preliminary data.</text>
</comment>
<feature type="compositionally biased region" description="Polar residues" evidence="1">
    <location>
        <begin position="404"/>
        <end position="413"/>
    </location>
</feature>
<feature type="compositionally biased region" description="Basic and acidic residues" evidence="1">
    <location>
        <begin position="206"/>
        <end position="220"/>
    </location>
</feature>
<dbReference type="STRING" id="41688.A0A2N3NA89"/>
<feature type="compositionally biased region" description="Polar residues" evidence="1">
    <location>
        <begin position="587"/>
        <end position="600"/>
    </location>
</feature>
<accession>A0A2N3NA89</accession>
<feature type="region of interest" description="Disordered" evidence="1">
    <location>
        <begin position="301"/>
        <end position="416"/>
    </location>
</feature>
<organism evidence="2 3">
    <name type="scientific">Lomentospora prolificans</name>
    <dbReference type="NCBI Taxonomy" id="41688"/>
    <lineage>
        <taxon>Eukaryota</taxon>
        <taxon>Fungi</taxon>
        <taxon>Dikarya</taxon>
        <taxon>Ascomycota</taxon>
        <taxon>Pezizomycotina</taxon>
        <taxon>Sordariomycetes</taxon>
        <taxon>Hypocreomycetidae</taxon>
        <taxon>Microascales</taxon>
        <taxon>Microascaceae</taxon>
        <taxon>Lomentospora</taxon>
    </lineage>
</organism>
<feature type="compositionally biased region" description="Polar residues" evidence="1">
    <location>
        <begin position="16"/>
        <end position="36"/>
    </location>
</feature>
<feature type="compositionally biased region" description="Basic and acidic residues" evidence="1">
    <location>
        <begin position="54"/>
        <end position="64"/>
    </location>
</feature>
<protein>
    <submittedName>
        <fullName evidence="2">Uncharacterized protein</fullName>
    </submittedName>
</protein>
<keyword evidence="3" id="KW-1185">Reference proteome</keyword>
<dbReference type="VEuPathDB" id="FungiDB:jhhlp_003906"/>
<feature type="compositionally biased region" description="Low complexity" evidence="1">
    <location>
        <begin position="150"/>
        <end position="160"/>
    </location>
</feature>
<name>A0A2N3NA89_9PEZI</name>
<dbReference type="EMBL" id="NLAX01000010">
    <property type="protein sequence ID" value="PKS09292.1"/>
    <property type="molecule type" value="Genomic_DNA"/>
</dbReference>
<dbReference type="Proteomes" id="UP000233524">
    <property type="component" value="Unassembled WGS sequence"/>
</dbReference>
<reference evidence="2 3" key="1">
    <citation type="journal article" date="2017" name="G3 (Bethesda)">
        <title>First Draft Genome Sequence of the Pathogenic Fungus Lomentospora prolificans (Formerly Scedosporium prolificans).</title>
        <authorList>
            <person name="Luo R."/>
            <person name="Zimin A."/>
            <person name="Workman R."/>
            <person name="Fan Y."/>
            <person name="Pertea G."/>
            <person name="Grossman N."/>
            <person name="Wear M.P."/>
            <person name="Jia B."/>
            <person name="Miller H."/>
            <person name="Casadevall A."/>
            <person name="Timp W."/>
            <person name="Zhang S.X."/>
            <person name="Salzberg S.L."/>
        </authorList>
    </citation>
    <scope>NUCLEOTIDE SEQUENCE [LARGE SCALE GENOMIC DNA]</scope>
    <source>
        <strain evidence="2 3">JHH-5317</strain>
    </source>
</reference>
<feature type="compositionally biased region" description="Basic and acidic residues" evidence="1">
    <location>
        <begin position="92"/>
        <end position="102"/>
    </location>
</feature>
<sequence>MSSNRKGTLKKRRTEPTQAPQRSRSNSYSPGRQDSITVYPHSHGRAWLDPSMRPGERSFERIEEGYGWEQAPTLYGNRGSQRVSRRKSSKRRRDDHDREAEVRAMASSMSLRRARDTPTPPARSSSKRAKTGFGLGRHWEDPSTEGSFPAAASIRSSMSSDSERGGFQLGALDALAPRPVLRYAVNPRWQPSNSYGPSRTASQRRKLSDRPTIPEETLRAHKRVDSLADDLDASDIRELMERDKRRRERKKLKEQARVERRLARLAERHQAALVSATEDGSPPPRNLERGVLGRELAGLAADPTSVVVTSSRRRAANATPENDWQEEPCHSGEDNEGVSKSLTRSPVDEFHRTNSIPLLDAMTPQREEKPNQTTHSPPSPISPASPIFGKLLKSKKQSSKTSFDPAQSRSTISPAPATIEEVENARSSSGLQKVRLSFTSLFKWANKNSKRGSGPSSFSNTSREEMQAVIQSQAPNPAAPSAEATPATAIAVPHTNTSARPAPPAPTRKLSSGVPKRTRSRFREDLPELPLSPPDSRLASPEAAPNQGQLKEGAMTGPDPPLPTPVDIPTPTRKLEDDGSRYGQGWRQFNTSPEPHTMSLASVDSEASWLSGRLAGVGSGSKRLTRRERADSQATNTSVEEEHGITEDEYLSRLTPARLMRTTSNPRHRKSTGDALPSSDEDEPIIDGDMKWGSVQARQQPTVIHASERVMEEDLKSHDGVVNLGDEEHDSESDDIVDTENLGGIQRATSINLGKDNAQRISAGSAKILEISPRESGDSRRRSSPVFL</sequence>
<feature type="region of interest" description="Disordered" evidence="1">
    <location>
        <begin position="1"/>
        <end position="163"/>
    </location>
</feature>
<feature type="compositionally biased region" description="Pro residues" evidence="1">
    <location>
        <begin position="558"/>
        <end position="568"/>
    </location>
</feature>
<evidence type="ECO:0000256" key="1">
    <source>
        <dbReference type="SAM" id="MobiDB-lite"/>
    </source>
</evidence>
<gene>
    <name evidence="2" type="ORF">jhhlp_003906</name>
</gene>
<evidence type="ECO:0000313" key="2">
    <source>
        <dbReference type="EMBL" id="PKS09292.1"/>
    </source>
</evidence>
<feature type="region of interest" description="Disordered" evidence="1">
    <location>
        <begin position="186"/>
        <end position="220"/>
    </location>
</feature>